<evidence type="ECO:0000313" key="1">
    <source>
        <dbReference type="EMBL" id="OUC94869.1"/>
    </source>
</evidence>
<dbReference type="Proteomes" id="UP000194761">
    <property type="component" value="Unassembled WGS sequence"/>
</dbReference>
<accession>A0A243RJ36</accession>
<protein>
    <submittedName>
        <fullName evidence="1">Uncharacterized protein</fullName>
    </submittedName>
</protein>
<organism evidence="1 2">
    <name type="scientific">Streptosporangium minutum</name>
    <dbReference type="NCBI Taxonomy" id="569862"/>
    <lineage>
        <taxon>Bacteria</taxon>
        <taxon>Bacillati</taxon>
        <taxon>Actinomycetota</taxon>
        <taxon>Actinomycetes</taxon>
        <taxon>Streptosporangiales</taxon>
        <taxon>Streptosporangiaceae</taxon>
        <taxon>Streptosporangium</taxon>
    </lineage>
</organism>
<dbReference type="EMBL" id="NGFP01000094">
    <property type="protein sequence ID" value="OUC94869.1"/>
    <property type="molecule type" value="Genomic_DNA"/>
</dbReference>
<dbReference type="AlphaFoldDB" id="A0A243RJ36"/>
<comment type="caution">
    <text evidence="1">The sequence shown here is derived from an EMBL/GenBank/DDBJ whole genome shotgun (WGS) entry which is preliminary data.</text>
</comment>
<reference evidence="1 2" key="1">
    <citation type="submission" date="2017-05" db="EMBL/GenBank/DDBJ databases">
        <title>Biotechnological potential of actinobacteria isolated from South African environments.</title>
        <authorList>
            <person name="Le Roes-Hill M."/>
            <person name="Prins A."/>
            <person name="Durrell K.A."/>
        </authorList>
    </citation>
    <scope>NUCLEOTIDE SEQUENCE [LARGE SCALE GENOMIC DNA]</scope>
    <source>
        <strain evidence="1">M26</strain>
    </source>
</reference>
<evidence type="ECO:0000313" key="2">
    <source>
        <dbReference type="Proteomes" id="UP000194761"/>
    </source>
</evidence>
<sequence length="327" mass="34902">MIMMDGERTSDGFERLCRELLSEAYPEMDARWLDEQTASAMAVAADAVVAADLAADRDRREIRTAVKEALDRLRSRGLSPDEPSATTAVGGVEVAVTASASGSRYAITFQVSSQRLPVDELTGLWLTARTTSPHTTLLPVRHLAAFDERGAAGFANVRAGHWSFETLTPTWDDTIGVFPMPAVERSAVAAATGYYAVAAPNKALFTLDDRSDARPALEITGTVDGPRLIPIRYLDHDGAARRLLVAIAPARTGTARSRTGLPSFAPGTPWEVGDYQEAGVLTAADAPLVAESLRATDDRATLRAWRALAADARPEIGSAIEALLGES</sequence>
<keyword evidence="2" id="KW-1185">Reference proteome</keyword>
<proteinExistence type="predicted"/>
<gene>
    <name evidence="1" type="ORF">CA984_20720</name>
</gene>
<name>A0A243RJ36_9ACTN</name>